<feature type="compositionally biased region" description="Pro residues" evidence="1">
    <location>
        <begin position="24"/>
        <end position="36"/>
    </location>
</feature>
<dbReference type="RefSeq" id="WP_343760212.1">
    <property type="nucleotide sequence ID" value="NZ_BAAADB010000029.1"/>
</dbReference>
<name>A0ABN1CJC5_9DEIO</name>
<organism evidence="2 3">
    <name type="scientific">Deinococcus depolymerans</name>
    <dbReference type="NCBI Taxonomy" id="392408"/>
    <lineage>
        <taxon>Bacteria</taxon>
        <taxon>Thermotogati</taxon>
        <taxon>Deinococcota</taxon>
        <taxon>Deinococci</taxon>
        <taxon>Deinococcales</taxon>
        <taxon>Deinococcaceae</taxon>
        <taxon>Deinococcus</taxon>
    </lineage>
</organism>
<protein>
    <submittedName>
        <fullName evidence="2">Uncharacterized protein</fullName>
    </submittedName>
</protein>
<dbReference type="Proteomes" id="UP001500191">
    <property type="component" value="Unassembled WGS sequence"/>
</dbReference>
<comment type="caution">
    <text evidence="2">The sequence shown here is derived from an EMBL/GenBank/DDBJ whole genome shotgun (WGS) entry which is preliminary data.</text>
</comment>
<evidence type="ECO:0000313" key="2">
    <source>
        <dbReference type="EMBL" id="GAA0519442.1"/>
    </source>
</evidence>
<proteinExistence type="predicted"/>
<accession>A0ABN1CJC5</accession>
<sequence>MNAAFPADLLDAPERDDLLIGEPAPRPLPGDPPLPCLPTRTDSLTGPVRPGEVTTPGGREPGSGLGADPPVQSGRDRETGGHSIRPEVLARARRWATFYPTGDVLIDPHGQVAPQPRDQMRLSVHLYAVTRRHLDGIRLDEGAMMARMRTLAELEGAPRAPLSPVDVLLSRLG</sequence>
<gene>
    <name evidence="2" type="ORF">GCM10008937_28810</name>
</gene>
<feature type="compositionally biased region" description="Basic and acidic residues" evidence="1">
    <location>
        <begin position="74"/>
        <end position="86"/>
    </location>
</feature>
<reference evidence="2 3" key="1">
    <citation type="journal article" date="2019" name="Int. J. Syst. Evol. Microbiol.">
        <title>The Global Catalogue of Microorganisms (GCM) 10K type strain sequencing project: providing services to taxonomists for standard genome sequencing and annotation.</title>
        <authorList>
            <consortium name="The Broad Institute Genomics Platform"/>
            <consortium name="The Broad Institute Genome Sequencing Center for Infectious Disease"/>
            <person name="Wu L."/>
            <person name="Ma J."/>
        </authorList>
    </citation>
    <scope>NUCLEOTIDE SEQUENCE [LARGE SCALE GENOMIC DNA]</scope>
    <source>
        <strain evidence="2 3">JCM 14368</strain>
    </source>
</reference>
<dbReference type="EMBL" id="BAAADB010000029">
    <property type="protein sequence ID" value="GAA0519442.1"/>
    <property type="molecule type" value="Genomic_DNA"/>
</dbReference>
<evidence type="ECO:0000313" key="3">
    <source>
        <dbReference type="Proteomes" id="UP001500191"/>
    </source>
</evidence>
<evidence type="ECO:0000256" key="1">
    <source>
        <dbReference type="SAM" id="MobiDB-lite"/>
    </source>
</evidence>
<keyword evidence="3" id="KW-1185">Reference proteome</keyword>
<feature type="region of interest" description="Disordered" evidence="1">
    <location>
        <begin position="1"/>
        <end position="86"/>
    </location>
</feature>